<keyword evidence="1" id="KW-0732">Signal</keyword>
<feature type="signal peptide" evidence="1">
    <location>
        <begin position="1"/>
        <end position="20"/>
    </location>
</feature>
<dbReference type="Proteomes" id="UP000248012">
    <property type="component" value="Unassembled WGS sequence"/>
</dbReference>
<sequence length="106" mass="11338">MFRSTVGGFIAMLTASVAHAENVEIYATDMLDNIQNGYCLGIAKGQGAQANPDDGLQAHTCYSPSGEIFVDQAFASDQFANGVLFTPEFDVCVRAQLPPHPRPKCA</sequence>
<proteinExistence type="predicted"/>
<dbReference type="EMBL" id="QFVT01000005">
    <property type="protein sequence ID" value="PYC47692.1"/>
    <property type="molecule type" value="Genomic_DNA"/>
</dbReference>
<dbReference type="AlphaFoldDB" id="A0A2V4N178"/>
<evidence type="ECO:0000313" key="2">
    <source>
        <dbReference type="EMBL" id="PYC47692.1"/>
    </source>
</evidence>
<evidence type="ECO:0000313" key="3">
    <source>
        <dbReference type="Proteomes" id="UP000248012"/>
    </source>
</evidence>
<evidence type="ECO:0000256" key="1">
    <source>
        <dbReference type="SAM" id="SignalP"/>
    </source>
</evidence>
<accession>A0A2V4N178</accession>
<reference evidence="2 3" key="1">
    <citation type="submission" date="2018-05" db="EMBL/GenBank/DDBJ databases">
        <title>Oceanovita maritima gen. nov., sp. nov., a marine bacterium in the family Rhodobacteraceae isolated from surface seawater of Lundu port Xiamen, China.</title>
        <authorList>
            <person name="Hetharua B.H."/>
            <person name="Min D."/>
            <person name="Liao H."/>
            <person name="Tian Y."/>
        </authorList>
    </citation>
    <scope>NUCLEOTIDE SEQUENCE [LARGE SCALE GENOMIC DNA]</scope>
    <source>
        <strain evidence="2 3">FSX-11</strain>
    </source>
</reference>
<gene>
    <name evidence="2" type="ORF">DI396_09695</name>
</gene>
<dbReference type="OrthoDB" id="7843947at2"/>
<comment type="caution">
    <text evidence="2">The sequence shown here is derived from an EMBL/GenBank/DDBJ whole genome shotgun (WGS) entry which is preliminary data.</text>
</comment>
<name>A0A2V4N178_9RHOB</name>
<organism evidence="2 3">
    <name type="scientific">Litorivita pollutaquae</name>
    <dbReference type="NCBI Taxonomy" id="2200892"/>
    <lineage>
        <taxon>Bacteria</taxon>
        <taxon>Pseudomonadati</taxon>
        <taxon>Pseudomonadota</taxon>
        <taxon>Alphaproteobacteria</taxon>
        <taxon>Rhodobacterales</taxon>
        <taxon>Paracoccaceae</taxon>
        <taxon>Litorivita</taxon>
    </lineage>
</organism>
<protein>
    <submittedName>
        <fullName evidence="2">Uncharacterized protein</fullName>
    </submittedName>
</protein>
<feature type="chain" id="PRO_5015907972" evidence="1">
    <location>
        <begin position="21"/>
        <end position="106"/>
    </location>
</feature>
<dbReference type="RefSeq" id="WP_110795999.1">
    <property type="nucleotide sequence ID" value="NZ_KZ826484.1"/>
</dbReference>
<keyword evidence="3" id="KW-1185">Reference proteome</keyword>